<dbReference type="RefSeq" id="WP_034931207.1">
    <property type="nucleotide sequence ID" value="NZ_JDSS02000052.1"/>
</dbReference>
<evidence type="ECO:0000313" key="2">
    <source>
        <dbReference type="Proteomes" id="UP000019812"/>
    </source>
</evidence>
<gene>
    <name evidence="1" type="ORF">CAPSK01_004688</name>
</gene>
<proteinExistence type="predicted"/>
<evidence type="ECO:0000313" key="1">
    <source>
        <dbReference type="EMBL" id="KFB66085.1"/>
    </source>
</evidence>
<reference evidence="1 2" key="1">
    <citation type="submission" date="2014-07" db="EMBL/GenBank/DDBJ databases">
        <title>Expanding our view of genomic diversity in Candidatus Accumulibacter clades.</title>
        <authorList>
            <person name="Skennerton C.T."/>
            <person name="Barr J.J."/>
            <person name="Slater F.R."/>
            <person name="Bond P.L."/>
            <person name="Tyson G.W."/>
        </authorList>
    </citation>
    <scope>NUCLEOTIDE SEQUENCE [LARGE SCALE GENOMIC DNA]</scope>
    <source>
        <strain evidence="2">SK-01</strain>
    </source>
</reference>
<sequence>MGSNTSAKYNVQHGKGALNKQAVAESVVFTHVIGCWDGKWLRFDNMAVAKQVMPLDQHHLIFIDYADLQARFPGGTHKLHELGRRFGSKSGKELWASLLLQSYDPQARYDDIIETQQHVKKTRGRPAGTKRYRRKLSYLFVYDEHNDAHIQGYARLPPQACAVLDVLTSAMYDRSSRVFTEGELQELLETKKEMLHTKQSSWRIWQYYRGTLISKGFIRFAKEGDK</sequence>
<dbReference type="STRING" id="1457154.CAPSK01_004688"/>
<protein>
    <submittedName>
        <fullName evidence="1">Uncharacterized protein</fullName>
    </submittedName>
</protein>
<organism evidence="1 2">
    <name type="scientific">Candidatus Accumulibacter vicinus</name>
    <dbReference type="NCBI Taxonomy" id="2954382"/>
    <lineage>
        <taxon>Bacteria</taxon>
        <taxon>Pseudomonadati</taxon>
        <taxon>Pseudomonadota</taxon>
        <taxon>Betaproteobacteria</taxon>
        <taxon>Candidatus Accumulibacter</taxon>
    </lineage>
</organism>
<dbReference type="AlphaFoldDB" id="A0A084XUE1"/>
<accession>A0A084XUE1</accession>
<comment type="caution">
    <text evidence="1">The sequence shown here is derived from an EMBL/GenBank/DDBJ whole genome shotgun (WGS) entry which is preliminary data.</text>
</comment>
<name>A0A084XUE1_9PROT</name>
<dbReference type="EMBL" id="JDSS02000052">
    <property type="protein sequence ID" value="KFB66085.1"/>
    <property type="molecule type" value="Genomic_DNA"/>
</dbReference>
<dbReference type="Proteomes" id="UP000019812">
    <property type="component" value="Unassembled WGS sequence"/>
</dbReference>